<evidence type="ECO:0000256" key="5">
    <source>
        <dbReference type="ARBA" id="ARBA00022982"/>
    </source>
</evidence>
<evidence type="ECO:0000256" key="1">
    <source>
        <dbReference type="ARBA" id="ARBA00022448"/>
    </source>
</evidence>
<dbReference type="PROSITE" id="PS00198">
    <property type="entry name" value="4FE4S_FER_1"/>
    <property type="match status" value="1"/>
</dbReference>
<keyword evidence="4" id="KW-0677">Repeat</keyword>
<reference evidence="10 11" key="1">
    <citation type="submission" date="2016-08" db="EMBL/GenBank/DDBJ databases">
        <authorList>
            <person name="Seilhamer J.J."/>
        </authorList>
    </citation>
    <scope>NUCLEOTIDE SEQUENCE [LARGE SCALE GENOMIC DNA]</scope>
    <source>
        <strain evidence="10">L21-II-0</strain>
    </source>
</reference>
<dbReference type="STRING" id="118126.L21_1492"/>
<organism evidence="10 11">
    <name type="scientific">Methanoculleus chikugoensis</name>
    <dbReference type="NCBI Taxonomy" id="118126"/>
    <lineage>
        <taxon>Archaea</taxon>
        <taxon>Methanobacteriati</taxon>
        <taxon>Methanobacteriota</taxon>
        <taxon>Stenosarchaea group</taxon>
        <taxon>Methanomicrobia</taxon>
        <taxon>Methanomicrobiales</taxon>
        <taxon>Methanomicrobiaceae</taxon>
        <taxon>Methanoculleus</taxon>
    </lineage>
</organism>
<dbReference type="GO" id="GO:0016491">
    <property type="term" value="F:oxidoreductase activity"/>
    <property type="evidence" value="ECO:0007669"/>
    <property type="project" value="UniProtKB-ARBA"/>
</dbReference>
<evidence type="ECO:0000259" key="9">
    <source>
        <dbReference type="PROSITE" id="PS51379"/>
    </source>
</evidence>
<evidence type="ECO:0000256" key="6">
    <source>
        <dbReference type="ARBA" id="ARBA00023004"/>
    </source>
</evidence>
<dbReference type="EMBL" id="FMID01000035">
    <property type="protein sequence ID" value="SCL75585.1"/>
    <property type="molecule type" value="Genomic_DNA"/>
</dbReference>
<keyword evidence="3" id="KW-0479">Metal-binding</keyword>
<dbReference type="Gene3D" id="3.30.70.20">
    <property type="match status" value="1"/>
</dbReference>
<proteinExistence type="predicted"/>
<dbReference type="InterPro" id="IPR050572">
    <property type="entry name" value="Fe-S_Ferredoxin"/>
</dbReference>
<dbReference type="AlphaFoldDB" id="A0A1M4MKY6"/>
<name>A0A1M4MKY6_9EURY</name>
<dbReference type="InterPro" id="IPR017900">
    <property type="entry name" value="4Fe4S_Fe_S_CS"/>
</dbReference>
<evidence type="ECO:0000256" key="8">
    <source>
        <dbReference type="SAM" id="MobiDB-lite"/>
    </source>
</evidence>
<keyword evidence="7" id="KW-0411">Iron-sulfur</keyword>
<dbReference type="PANTHER" id="PTHR43687:SF6">
    <property type="entry name" value="L-ASPARTATE SEMIALDEHYDE SULFURTRANSFERASE IRON-SULFUR SUBUNIT"/>
    <property type="match status" value="1"/>
</dbReference>
<evidence type="ECO:0000313" key="11">
    <source>
        <dbReference type="Proteomes" id="UP000184671"/>
    </source>
</evidence>
<evidence type="ECO:0000313" key="10">
    <source>
        <dbReference type="EMBL" id="SCL75585.1"/>
    </source>
</evidence>
<keyword evidence="2" id="KW-0004">4Fe-4S</keyword>
<protein>
    <submittedName>
        <fullName evidence="10">NADH dehydrogenase subunit I</fullName>
    </submittedName>
</protein>
<dbReference type="Gene3D" id="3.30.70.3270">
    <property type="match status" value="1"/>
</dbReference>
<dbReference type="InterPro" id="IPR017896">
    <property type="entry name" value="4Fe4S_Fe-S-bd"/>
</dbReference>
<dbReference type="Proteomes" id="UP000184671">
    <property type="component" value="Unassembled WGS sequence"/>
</dbReference>
<dbReference type="GO" id="GO:0051539">
    <property type="term" value="F:4 iron, 4 sulfur cluster binding"/>
    <property type="evidence" value="ECO:0007669"/>
    <property type="project" value="UniProtKB-KW"/>
</dbReference>
<evidence type="ECO:0000256" key="7">
    <source>
        <dbReference type="ARBA" id="ARBA00023014"/>
    </source>
</evidence>
<dbReference type="PANTHER" id="PTHR43687">
    <property type="entry name" value="ADENYLYLSULFATE REDUCTASE, BETA SUBUNIT"/>
    <property type="match status" value="1"/>
</dbReference>
<evidence type="ECO:0000256" key="4">
    <source>
        <dbReference type="ARBA" id="ARBA00022737"/>
    </source>
</evidence>
<sequence length="107" mass="11825">MEQWAVAPPGPGAGRDDGAPIRHQEQRFRYCNLYEEHKGFCGTDDNMSTMLRINRDKCGYCGTCVAVCPEDALELIDAYLSLERECIACGICARACPLGALEVVHEE</sequence>
<feature type="region of interest" description="Disordered" evidence="8">
    <location>
        <begin position="1"/>
        <end position="21"/>
    </location>
</feature>
<keyword evidence="6" id="KW-0408">Iron</keyword>
<evidence type="ECO:0000256" key="2">
    <source>
        <dbReference type="ARBA" id="ARBA00022485"/>
    </source>
</evidence>
<feature type="domain" description="4Fe-4S ferredoxin-type" evidence="9">
    <location>
        <begin position="49"/>
        <end position="78"/>
    </location>
</feature>
<feature type="domain" description="4Fe-4S ferredoxin-type" evidence="9">
    <location>
        <begin position="79"/>
        <end position="106"/>
    </location>
</feature>
<dbReference type="GO" id="GO:0046872">
    <property type="term" value="F:metal ion binding"/>
    <property type="evidence" value="ECO:0007669"/>
    <property type="project" value="UniProtKB-KW"/>
</dbReference>
<dbReference type="PROSITE" id="PS51379">
    <property type="entry name" value="4FE4S_FER_2"/>
    <property type="match status" value="2"/>
</dbReference>
<dbReference type="SUPFAM" id="SSF54862">
    <property type="entry name" value="4Fe-4S ferredoxins"/>
    <property type="match status" value="1"/>
</dbReference>
<dbReference type="Pfam" id="PF00037">
    <property type="entry name" value="Fer4"/>
    <property type="match status" value="2"/>
</dbReference>
<accession>A0A1M4MKY6</accession>
<keyword evidence="5" id="KW-0249">Electron transport</keyword>
<evidence type="ECO:0000256" key="3">
    <source>
        <dbReference type="ARBA" id="ARBA00022723"/>
    </source>
</evidence>
<keyword evidence="1" id="KW-0813">Transport</keyword>
<gene>
    <name evidence="10" type="ORF">L21_1492</name>
</gene>